<comment type="caution">
    <text evidence="11">The sequence shown here is derived from an EMBL/GenBank/DDBJ whole genome shotgun (WGS) entry which is preliminary data.</text>
</comment>
<dbReference type="AlphaFoldDB" id="L1LCD3"/>
<protein>
    <submittedName>
        <fullName evidence="11">DNA primase large subunit, putative</fullName>
    </submittedName>
</protein>
<evidence type="ECO:0000313" key="12">
    <source>
        <dbReference type="Proteomes" id="UP000031512"/>
    </source>
</evidence>
<keyword evidence="8" id="KW-0411">Iron-sulfur</keyword>
<evidence type="ECO:0000256" key="9">
    <source>
        <dbReference type="ARBA" id="ARBA00023125"/>
    </source>
</evidence>
<dbReference type="Gene3D" id="1.20.930.80">
    <property type="match status" value="1"/>
</dbReference>
<evidence type="ECO:0000256" key="7">
    <source>
        <dbReference type="ARBA" id="ARBA00023004"/>
    </source>
</evidence>
<dbReference type="InterPro" id="IPR007238">
    <property type="entry name" value="DNA_primase_lsu_euk/arc"/>
</dbReference>
<dbReference type="Pfam" id="PF26466">
    <property type="entry name" value="DNA_primase_lrg_N"/>
    <property type="match status" value="1"/>
</dbReference>
<comment type="similarity">
    <text evidence="2">Belongs to the eukaryotic-type primase large subunit family.</text>
</comment>
<comment type="cofactor">
    <cofactor evidence="1">
        <name>[4Fe-4S] cluster</name>
        <dbReference type="ChEBI" id="CHEBI:49883"/>
    </cofactor>
</comment>
<keyword evidence="3" id="KW-0004">4Fe-4S</keyword>
<evidence type="ECO:0000256" key="5">
    <source>
        <dbReference type="ARBA" id="ARBA00022705"/>
    </source>
</evidence>
<evidence type="ECO:0000256" key="8">
    <source>
        <dbReference type="ARBA" id="ARBA00023014"/>
    </source>
</evidence>
<name>L1LCD3_THEEQ</name>
<dbReference type="Proteomes" id="UP000031512">
    <property type="component" value="Unassembled WGS sequence"/>
</dbReference>
<dbReference type="RefSeq" id="XP_004832260.1">
    <property type="nucleotide sequence ID" value="XM_004832203.1"/>
</dbReference>
<dbReference type="InterPro" id="IPR058560">
    <property type="entry name" value="DNA_primase_C"/>
</dbReference>
<feature type="domain" description="DNA primase large subunit C-terminal" evidence="10">
    <location>
        <begin position="349"/>
        <end position="515"/>
    </location>
</feature>
<dbReference type="EMBL" id="ACOU01000004">
    <property type="protein sequence ID" value="EKX72808.1"/>
    <property type="molecule type" value="Genomic_DNA"/>
</dbReference>
<dbReference type="STRING" id="1537102.L1LCD3"/>
<dbReference type="PANTHER" id="PTHR10537:SF3">
    <property type="entry name" value="DNA PRIMASE LARGE SUBUNIT"/>
    <property type="match status" value="1"/>
</dbReference>
<organism evidence="11 12">
    <name type="scientific">Theileria equi strain WA</name>
    <dbReference type="NCBI Taxonomy" id="1537102"/>
    <lineage>
        <taxon>Eukaryota</taxon>
        <taxon>Sar</taxon>
        <taxon>Alveolata</taxon>
        <taxon>Apicomplexa</taxon>
        <taxon>Aconoidasida</taxon>
        <taxon>Piroplasmida</taxon>
        <taxon>Theileriidae</taxon>
        <taxon>Theileria</taxon>
    </lineage>
</organism>
<dbReference type="PANTHER" id="PTHR10537">
    <property type="entry name" value="DNA PRIMASE LARGE SUBUNIT"/>
    <property type="match status" value="1"/>
</dbReference>
<reference evidence="11 12" key="1">
    <citation type="journal article" date="2012" name="BMC Genomics">
        <title>Comparative genomic analysis and phylogenetic position of Theileria equi.</title>
        <authorList>
            <person name="Kappmeyer L.S."/>
            <person name="Thiagarajan M."/>
            <person name="Herndon D.R."/>
            <person name="Ramsay J.D."/>
            <person name="Caler E."/>
            <person name="Djikeng A."/>
            <person name="Gillespie J.J."/>
            <person name="Lau A.O."/>
            <person name="Roalson E.H."/>
            <person name="Silva J.C."/>
            <person name="Silva M.G."/>
            <person name="Suarez C.E."/>
            <person name="Ueti M.W."/>
            <person name="Nene V.M."/>
            <person name="Mealey R.H."/>
            <person name="Knowles D.P."/>
            <person name="Brayton K.A."/>
        </authorList>
    </citation>
    <scope>NUCLEOTIDE SEQUENCE [LARGE SCALE GENOMIC DNA]</scope>
    <source>
        <strain evidence="11 12">WA</strain>
    </source>
</reference>
<dbReference type="GO" id="GO:0051539">
    <property type="term" value="F:4 iron, 4 sulfur cluster binding"/>
    <property type="evidence" value="ECO:0007669"/>
    <property type="project" value="UniProtKB-KW"/>
</dbReference>
<dbReference type="InterPro" id="IPR016558">
    <property type="entry name" value="DNA_primase_lsu_euk"/>
</dbReference>
<dbReference type="eggNOG" id="KOG2267">
    <property type="taxonomic scope" value="Eukaryota"/>
</dbReference>
<evidence type="ECO:0000256" key="6">
    <source>
        <dbReference type="ARBA" id="ARBA00022723"/>
    </source>
</evidence>
<dbReference type="GO" id="GO:0005658">
    <property type="term" value="C:alpha DNA polymerase:primase complex"/>
    <property type="evidence" value="ECO:0007669"/>
    <property type="project" value="TreeGrafter"/>
</dbReference>
<keyword evidence="7" id="KW-0408">Iron</keyword>
<sequence length="534" mass="62277">MGYQQPHRQERRLQGECTRITIKKETKVSTMSLLQESSEEDVYMNCFYKGCRHVLSFYNSPPVTGEIGLRNIQEITAKRLAMLQYIDARSDIKIKSLKVKENEQHKLDQKTNERIMEIEEKMVELGFMLPKVLYSREDFKEYIHIAQTDVISHFLLKMAFSMDKERSEWLIRNESRLFDIRLERLRSIKIQEVDGVDKLESFLQNQGIYYENIKNPTLNTRYMNKDAQEFNDLIKFRTDFAFINKLYVVPFYPDASQLVKARLVTIRDSIAYVPPSSLFIVISTRFKICLQQSLRFLSENSQILNTQVLSDERLSGFLKVLPESYLVTDYSKFNVTEENRLSLANINQIYKVTFPPCMRRIFSQYLKSGHMKHWGRQQLWLFLKGAGLTLEESMNLNRTIWSDSNNFEKEHGYNIRHLYGKEGRRANYPPYSCGRILSKLPSNVGGSIHGCPFKELDNKGLYSLLQEFGLTSKQAAPIVDLKATHQYQLACVEYFNQTTPNGCADGIGTHPNIFFQASFKARFGKQEEKDIEQV</sequence>
<accession>L1LCD3</accession>
<gene>
    <name evidence="11" type="ORF">BEWA_013670</name>
</gene>
<dbReference type="GO" id="GO:0003677">
    <property type="term" value="F:DNA binding"/>
    <property type="evidence" value="ECO:0007669"/>
    <property type="project" value="UniProtKB-KW"/>
</dbReference>
<dbReference type="KEGG" id="beq:BEWA_013670"/>
<evidence type="ECO:0000256" key="4">
    <source>
        <dbReference type="ARBA" id="ARBA00022515"/>
    </source>
</evidence>
<keyword evidence="12" id="KW-1185">Reference proteome</keyword>
<evidence type="ECO:0000256" key="1">
    <source>
        <dbReference type="ARBA" id="ARBA00001966"/>
    </source>
</evidence>
<dbReference type="VEuPathDB" id="PiroplasmaDB:BEWA_013670"/>
<dbReference type="OrthoDB" id="421393at2759"/>
<keyword evidence="6" id="KW-0479">Metal-binding</keyword>
<evidence type="ECO:0000256" key="2">
    <source>
        <dbReference type="ARBA" id="ARBA00010564"/>
    </source>
</evidence>
<dbReference type="GO" id="GO:0046872">
    <property type="term" value="F:metal ion binding"/>
    <property type="evidence" value="ECO:0007669"/>
    <property type="project" value="UniProtKB-KW"/>
</dbReference>
<dbReference type="GO" id="GO:0006270">
    <property type="term" value="P:DNA replication initiation"/>
    <property type="evidence" value="ECO:0007669"/>
    <property type="project" value="TreeGrafter"/>
</dbReference>
<dbReference type="Pfam" id="PF04104">
    <property type="entry name" value="DNA_primase_lrg"/>
    <property type="match status" value="1"/>
</dbReference>
<dbReference type="CDD" id="cd07322">
    <property type="entry name" value="PriL_PriS_Eukaryotic"/>
    <property type="match status" value="1"/>
</dbReference>
<dbReference type="GO" id="GO:0006269">
    <property type="term" value="P:DNA replication, synthesis of primer"/>
    <property type="evidence" value="ECO:0007669"/>
    <property type="project" value="UniProtKB-KW"/>
</dbReference>
<keyword evidence="9" id="KW-0238">DNA-binding</keyword>
<dbReference type="GeneID" id="15804443"/>
<evidence type="ECO:0000313" key="11">
    <source>
        <dbReference type="EMBL" id="EKX72808.1"/>
    </source>
</evidence>
<keyword evidence="5" id="KW-0235">DNA replication</keyword>
<evidence type="ECO:0000259" key="10">
    <source>
        <dbReference type="Pfam" id="PF04104"/>
    </source>
</evidence>
<evidence type="ECO:0000256" key="3">
    <source>
        <dbReference type="ARBA" id="ARBA00022485"/>
    </source>
</evidence>
<proteinExistence type="inferred from homology"/>
<keyword evidence="4" id="KW-0639">Primosome</keyword>